<evidence type="ECO:0000313" key="2">
    <source>
        <dbReference type="Proteomes" id="UP000504633"/>
    </source>
</evidence>
<dbReference type="AlphaFoldDB" id="A0A6J1MCX7"/>
<sequence length="195" mass="22481">MFEMLQDMSYGKLKLLFINIVSVLYKATSLNIHRLHPDMRDVKLVVNAAKQETWIQELFIFLISSLILLRFLLCFVGLASNIIAIYPILTNSQPELLMPTIIVQLLDNVALNIYEIVLGYTSIKYLYSQSYAVFAVFFAKMIIKTTCSVSVLNMYTEKQHQIVSQVTYDENGASLEHESNEEFEIAHYHFRPINS</sequence>
<keyword evidence="2" id="KW-1185">Reference proteome</keyword>
<dbReference type="RefSeq" id="XP_023178558.1">
    <property type="nucleotide sequence ID" value="XM_023322790.1"/>
</dbReference>
<feature type="transmembrane region" description="Helical" evidence="1">
    <location>
        <begin position="132"/>
        <end position="155"/>
    </location>
</feature>
<reference evidence="3" key="1">
    <citation type="submission" date="2025-08" db="UniProtKB">
        <authorList>
            <consortium name="RefSeq"/>
        </authorList>
    </citation>
    <scope>IDENTIFICATION</scope>
    <source>
        <strain evidence="3">15085-1641.00</strain>
        <tissue evidence="3">Whole body</tissue>
    </source>
</reference>
<dbReference type="OMA" id="FFWNTIY"/>
<keyword evidence="1" id="KW-0472">Membrane</keyword>
<protein>
    <submittedName>
        <fullName evidence="3">Uncharacterized protein LOC111604644</fullName>
    </submittedName>
</protein>
<dbReference type="KEGG" id="dhe:111604644"/>
<keyword evidence="1" id="KW-0812">Transmembrane</keyword>
<accession>A0A6J1MCX7</accession>
<proteinExistence type="predicted"/>
<evidence type="ECO:0000256" key="1">
    <source>
        <dbReference type="SAM" id="Phobius"/>
    </source>
</evidence>
<keyword evidence="1" id="KW-1133">Transmembrane helix</keyword>
<feature type="transmembrane region" description="Helical" evidence="1">
    <location>
        <begin position="58"/>
        <end position="89"/>
    </location>
</feature>
<dbReference type="OrthoDB" id="8056972at2759"/>
<organism evidence="2 3">
    <name type="scientific">Drosophila hydei</name>
    <name type="common">Fruit fly</name>
    <dbReference type="NCBI Taxonomy" id="7224"/>
    <lineage>
        <taxon>Eukaryota</taxon>
        <taxon>Metazoa</taxon>
        <taxon>Ecdysozoa</taxon>
        <taxon>Arthropoda</taxon>
        <taxon>Hexapoda</taxon>
        <taxon>Insecta</taxon>
        <taxon>Pterygota</taxon>
        <taxon>Neoptera</taxon>
        <taxon>Endopterygota</taxon>
        <taxon>Diptera</taxon>
        <taxon>Brachycera</taxon>
        <taxon>Muscomorpha</taxon>
        <taxon>Ephydroidea</taxon>
        <taxon>Drosophilidae</taxon>
        <taxon>Drosophila</taxon>
    </lineage>
</organism>
<gene>
    <name evidence="3" type="primary">LOC111604644</name>
</gene>
<dbReference type="Proteomes" id="UP000504633">
    <property type="component" value="Unplaced"/>
</dbReference>
<evidence type="ECO:0000313" key="3">
    <source>
        <dbReference type="RefSeq" id="XP_023178558.1"/>
    </source>
</evidence>
<dbReference type="GeneID" id="111604644"/>
<feature type="transmembrane region" description="Helical" evidence="1">
    <location>
        <begin position="15"/>
        <end position="33"/>
    </location>
</feature>
<name>A0A6J1MCX7_DROHY</name>